<comment type="caution">
    <text evidence="2">The sequence shown here is derived from an EMBL/GenBank/DDBJ whole genome shotgun (WGS) entry which is preliminary data.</text>
</comment>
<organism evidence="2 3">
    <name type="scientific">Pedobacter metabolipauper</name>
    <dbReference type="NCBI Taxonomy" id="425513"/>
    <lineage>
        <taxon>Bacteria</taxon>
        <taxon>Pseudomonadati</taxon>
        <taxon>Bacteroidota</taxon>
        <taxon>Sphingobacteriia</taxon>
        <taxon>Sphingobacteriales</taxon>
        <taxon>Sphingobacteriaceae</taxon>
        <taxon>Pedobacter</taxon>
    </lineage>
</organism>
<keyword evidence="1" id="KW-1133">Transmembrane helix</keyword>
<evidence type="ECO:0000256" key="1">
    <source>
        <dbReference type="SAM" id="Phobius"/>
    </source>
</evidence>
<name>A0A4V3D1J4_9SPHI</name>
<feature type="transmembrane region" description="Helical" evidence="1">
    <location>
        <begin position="100"/>
        <end position="123"/>
    </location>
</feature>
<dbReference type="EMBL" id="SNYC01000003">
    <property type="protein sequence ID" value="TDQ11423.1"/>
    <property type="molecule type" value="Genomic_DNA"/>
</dbReference>
<gene>
    <name evidence="2" type="ORF">ATK78_0545</name>
</gene>
<proteinExistence type="predicted"/>
<keyword evidence="1" id="KW-0812">Transmembrane</keyword>
<sequence length="492" mass="56477">MYFQLKQQTRRIVGILWYNNCNINKINEREDQPMAKEIKAIKCPQCSSTSKTEIKPEIYRCNNCQTEYYLDNDDITVNYNHNHNSNTTKPILNPGQTKNLITGIVIFVVAMVLLSVLISVFSVSQNDGSVVSETEQTEQKEKVQIPYAEMNIASFVFSQPATGDPIVMYITHRDYKDSLDVQKTGIYFAFHNPVKKKLIKEIKLGDEIKTRDFKIRTFSDGNVYLLGDSKLYRLEKDGLKVIEAGRNYFSAQPKFEVGIASVYFDSKEHGDALVINTNDGKKYYYYPLIQKVYKSTTDDRARAEWGFKNLLPVGKKKVYHLFSEESSDFPEEKIQLLKVTYLDNGPGPKKILDRMSWFRDYYAAGGNGFYSSNDPYVKSLFGVYNEASCRILSAKDLTPDRDYFYAKIAYEDDNSLLIQMKGDASPEKNYKLQKINIQNGKIEWTADLPACCLLENLVKFKDGYIGSLNKNEYTQFDLNGKVTGKYTVKLLE</sequence>
<accession>A0A4V3D1J4</accession>
<keyword evidence="1" id="KW-0472">Membrane</keyword>
<dbReference type="RefSeq" id="WP_166664804.1">
    <property type="nucleotide sequence ID" value="NZ_SNYC01000003.1"/>
</dbReference>
<evidence type="ECO:0000313" key="3">
    <source>
        <dbReference type="Proteomes" id="UP000295620"/>
    </source>
</evidence>
<evidence type="ECO:0000313" key="2">
    <source>
        <dbReference type="EMBL" id="TDQ11423.1"/>
    </source>
</evidence>
<reference evidence="2 3" key="1">
    <citation type="submission" date="2019-03" db="EMBL/GenBank/DDBJ databases">
        <title>Genomic Encyclopedia of Archaeal and Bacterial Type Strains, Phase II (KMG-II): from individual species to whole genera.</title>
        <authorList>
            <person name="Goeker M."/>
        </authorList>
    </citation>
    <scope>NUCLEOTIDE SEQUENCE [LARGE SCALE GENOMIC DNA]</scope>
    <source>
        <strain evidence="2 3">DSM 19035</strain>
    </source>
</reference>
<protein>
    <submittedName>
        <fullName evidence="2">Uncharacterized protein</fullName>
    </submittedName>
</protein>
<keyword evidence="3" id="KW-1185">Reference proteome</keyword>
<dbReference type="Proteomes" id="UP000295620">
    <property type="component" value="Unassembled WGS sequence"/>
</dbReference>
<dbReference type="AlphaFoldDB" id="A0A4V3D1J4"/>